<dbReference type="EMBL" id="MN739080">
    <property type="protein sequence ID" value="QHS87395.1"/>
    <property type="molecule type" value="Genomic_DNA"/>
</dbReference>
<evidence type="ECO:0000313" key="8">
    <source>
        <dbReference type="EMBL" id="QHS87395.1"/>
    </source>
</evidence>
<dbReference type="GO" id="GO:0004519">
    <property type="term" value="F:endonuclease activity"/>
    <property type="evidence" value="ECO:0007669"/>
    <property type="project" value="InterPro"/>
</dbReference>
<dbReference type="GO" id="GO:0003677">
    <property type="term" value="F:DNA binding"/>
    <property type="evidence" value="ECO:0007669"/>
    <property type="project" value="InterPro"/>
</dbReference>
<dbReference type="SUPFAM" id="SSF51294">
    <property type="entry name" value="Hedgehog/intein (Hint) domain"/>
    <property type="match status" value="1"/>
</dbReference>
<dbReference type="Pfam" id="PF14528">
    <property type="entry name" value="LAGLIDADG_3"/>
    <property type="match status" value="2"/>
</dbReference>
<dbReference type="InterPro" id="IPR007066">
    <property type="entry name" value="RNA_pol_Rpb1_3"/>
</dbReference>
<dbReference type="Gene3D" id="3.10.28.10">
    <property type="entry name" value="Homing endonucleases"/>
    <property type="match status" value="1"/>
</dbReference>
<dbReference type="CDD" id="cd00081">
    <property type="entry name" value="Hint"/>
    <property type="match status" value="1"/>
</dbReference>
<dbReference type="PROSITE" id="PS50819">
    <property type="entry name" value="INTEIN_ENDONUCLEASE"/>
    <property type="match status" value="1"/>
</dbReference>
<dbReference type="Pfam" id="PF04998">
    <property type="entry name" value="RNA_pol_Rpb1_5"/>
    <property type="match status" value="2"/>
</dbReference>
<proteinExistence type="predicted"/>
<dbReference type="Pfam" id="PF04992">
    <property type="entry name" value="RNA_pol_Rpb1_6"/>
    <property type="match status" value="1"/>
</dbReference>
<keyword evidence="5" id="KW-0804">Transcription</keyword>
<evidence type="ECO:0000256" key="6">
    <source>
        <dbReference type="ARBA" id="ARBA00048552"/>
    </source>
</evidence>
<dbReference type="Pfam" id="PF04990">
    <property type="entry name" value="RNA_pol_Rpb1_7"/>
    <property type="match status" value="1"/>
</dbReference>
<reference evidence="8" key="1">
    <citation type="journal article" date="2020" name="Nature">
        <title>Giant virus diversity and host interactions through global metagenomics.</title>
        <authorList>
            <person name="Schulz F."/>
            <person name="Roux S."/>
            <person name="Paez-Espino D."/>
            <person name="Jungbluth S."/>
            <person name="Walsh D.A."/>
            <person name="Denef V.J."/>
            <person name="McMahon K.D."/>
            <person name="Konstantinidis K.T."/>
            <person name="Eloe-Fadrosh E.A."/>
            <person name="Kyrpides N.C."/>
            <person name="Woyke T."/>
        </authorList>
    </citation>
    <scope>NUCLEOTIDE SEQUENCE</scope>
    <source>
        <strain evidence="8">GVMAG-M-3300010157-4</strain>
    </source>
</reference>
<dbReference type="GO" id="GO:0000428">
    <property type="term" value="C:DNA-directed RNA polymerase complex"/>
    <property type="evidence" value="ECO:0007669"/>
    <property type="project" value="UniProtKB-KW"/>
</dbReference>
<evidence type="ECO:0000256" key="1">
    <source>
        <dbReference type="ARBA" id="ARBA00012418"/>
    </source>
</evidence>
<dbReference type="Gene3D" id="6.10.250.2940">
    <property type="match status" value="1"/>
</dbReference>
<dbReference type="InterPro" id="IPR027434">
    <property type="entry name" value="Homing_endonucl"/>
</dbReference>
<dbReference type="InterPro" id="IPR007081">
    <property type="entry name" value="RNA_pol_Rpb1_5"/>
</dbReference>
<dbReference type="Gene3D" id="1.10.132.30">
    <property type="match status" value="1"/>
</dbReference>
<evidence type="ECO:0000256" key="5">
    <source>
        <dbReference type="ARBA" id="ARBA00023163"/>
    </source>
</evidence>
<dbReference type="Gene3D" id="1.10.274.100">
    <property type="entry name" value="RNA polymerase Rpb1, domain 3"/>
    <property type="match status" value="1"/>
</dbReference>
<protein>
    <recommendedName>
        <fullName evidence="1">DNA-directed RNA polymerase</fullName>
        <ecNumber evidence="1">2.7.7.6</ecNumber>
    </recommendedName>
</protein>
<dbReference type="Pfam" id="PF05000">
    <property type="entry name" value="RNA_pol_Rpb1_4"/>
    <property type="match status" value="1"/>
</dbReference>
<dbReference type="InterPro" id="IPR004042">
    <property type="entry name" value="Intein_endonuc_central"/>
</dbReference>
<dbReference type="Gene3D" id="1.10.150.390">
    <property type="match status" value="1"/>
</dbReference>
<accession>A0A6C0B579</accession>
<evidence type="ECO:0000256" key="3">
    <source>
        <dbReference type="ARBA" id="ARBA00022679"/>
    </source>
</evidence>
<dbReference type="Gene3D" id="3.30.1360.140">
    <property type="match status" value="1"/>
</dbReference>
<dbReference type="SUPFAM" id="SSF64484">
    <property type="entry name" value="beta and beta-prime subunits of DNA dependent RNA-polymerase"/>
    <property type="match status" value="1"/>
</dbReference>
<evidence type="ECO:0000256" key="4">
    <source>
        <dbReference type="ARBA" id="ARBA00022695"/>
    </source>
</evidence>
<feature type="domain" description="DOD-type homing endonuclease" evidence="7">
    <location>
        <begin position="827"/>
        <end position="963"/>
    </location>
</feature>
<dbReference type="InterPro" id="IPR007073">
    <property type="entry name" value="RNA_pol_Rpb1_7"/>
</dbReference>
<dbReference type="GO" id="GO:0003899">
    <property type="term" value="F:DNA-directed RNA polymerase activity"/>
    <property type="evidence" value="ECO:0007669"/>
    <property type="project" value="UniProtKB-EC"/>
</dbReference>
<dbReference type="PANTHER" id="PTHR19376:SF32">
    <property type="entry name" value="DNA-DIRECTED RNA POLYMERASE III SUBUNIT RPC1"/>
    <property type="match status" value="1"/>
</dbReference>
<evidence type="ECO:0000259" key="7">
    <source>
        <dbReference type="PROSITE" id="PS50819"/>
    </source>
</evidence>
<dbReference type="SUPFAM" id="SSF55608">
    <property type="entry name" value="Homing endonucleases"/>
    <property type="match status" value="2"/>
</dbReference>
<dbReference type="Gene3D" id="6.20.50.80">
    <property type="match status" value="1"/>
</dbReference>
<dbReference type="InterPro" id="IPR038120">
    <property type="entry name" value="Rpb1_funnel_sf"/>
</dbReference>
<dbReference type="PRINTS" id="PR00379">
    <property type="entry name" value="INTEIN"/>
</dbReference>
<keyword evidence="2" id="KW-0240">DNA-directed RNA polymerase</keyword>
<dbReference type="Gene3D" id="2.170.16.10">
    <property type="entry name" value="Hedgehog/Intein (Hint) domain"/>
    <property type="match status" value="1"/>
</dbReference>
<dbReference type="InterPro" id="IPR007083">
    <property type="entry name" value="RNA_pol_Rpb1_4"/>
</dbReference>
<dbReference type="InterPro" id="IPR042102">
    <property type="entry name" value="RNA_pol_Rpb1_3_sf"/>
</dbReference>
<dbReference type="InterPro" id="IPR036844">
    <property type="entry name" value="Hint_dom_sf"/>
</dbReference>
<dbReference type="InterPro" id="IPR004860">
    <property type="entry name" value="LAGLIDADG_dom"/>
</dbReference>
<name>A0A6C0B579_9ZZZZ</name>
<dbReference type="InterPro" id="IPR006142">
    <property type="entry name" value="INTEIN"/>
</dbReference>
<sequence>MNMHMPQNSLAEVELRHLAATPYQIISPSSNAPIIGIYQDSMLGSYQFTRAGINFSPREAMNLLMGYKKIDPSVFANKTISNFEILSQITPAISLKYKTKLFGGSEDAATSNNVLEIENGKYIRGQAEKGVFASGTKGILNRVCNDFGNMACADYIDDLQQVITEYMKTSAFSVGISDLVSNKDTTDQIARMISSKMEEVQNITDKVHLGIMENNTGRSNIVEFETQVGNVLNDTTGQTGKIAVENLSSDNRFVMIVKSGSKGSMLNISQMISCVGQQSIDGKRVPYGFDNRTLPHFRKYDDSPGARGFVKNSYISGLTAPELFFHAMGGRMGLIDTAVKTSQTGYIQRRLVKGLEDLKVEYDGTVRNNMGKIIQFSYGEDGIDTTRVENQNIPLVNMTVEDIYMHFDLIGINDTESNEELLSIYTRPTIARMKTQRKSVTEINQRTIDRFIDYREKLVENVFKYKNEDFVKAPVAFAHIIQNIQGQLNLNASSAVDITPFEYVGLINDAMMDLNAMFNPTEMFKILYYYNLSPKEILVKKRFNKKAVELLLETIVLMYKKALVHPGEMVGVIAGQSIGEPTTQLTLNSVTYETEIIVRGRNGLVKKVQIGDFTKEFIEKAVKKEYYAESDTTYAELEEYYEVPSCNEEGACSWERIEAVTKHPVINKDGTNVMLRITTKENREVIATKAKSFLKLVDGKIIGVNGDTLRVGDYIPVSKKAIEYTESSHLDLKTILSPLNYLYGSEVEKAKLVMSEYHWWLNHHGKLFTVPYSRSDAFVDKINADAKKKEGGSNEIILGNCVYSKKTSQNKYTIPESIELNYNFGYLVGAYAAEGCMTKSQISIANNDSAYFAPILELCREWNITTKVYRNENKNQTGWTSQDLRIYNTLLCRILESLCGKLSHNKYVSPEIVFSNKECIRGFLDAYIGGDGTVSKKSHTILVSSVSKQLLIDVQQMMNIVGVYSFISKPRKATSNNRGSQNIKQVYTLNVVNQQATHLAKMLNMKIATKQQACVDYVVSYEHKYAYSKHATMVPNEIAGEIVMEDRDNRYEDVLFDRIISIEEVDNTTPYAYDLTVENTRNFNLYNGLCQRDTFHLAGVATKSNVTRGVPRIEEILRLTRNPDKPSATVFLKPADQLDKDKAAKLCIMIEHTKLVDVVKSIEICFDPNDHATKIHKDRDIIEQFYEFEELVAECNVGVDTTQAKTQQSKWIVRMEIDAEILLDKNITMDDINFAITNAHRDDVSCVFSDMNSKSLVFRIRLNSSVFNKGKKKGAVESLDQSDEIHLLKTFQDNILSNIVLRGVSGIRNVNPRMIKDNVIKEESKYVRKDMWVLDTTGTNLMDLFMLDFIDYTRTYSNDIREMHNVLGIEAARQNILNEFVEVMEASDAYVNYHHLSILCDRMTVKAELVPMFRSGIISDDIGPISKGTYEMHTEMFLDASRHGEFDQMRGVSANVMCGQPGYYGTNAFGLLLDMKAIEESDEADVEDDNVRDKIDASFADLLEKDDKCRMDKIAVNNNVGTLTAQDYGDYNDDYSLF</sequence>
<dbReference type="InterPro" id="IPR007075">
    <property type="entry name" value="RNA_pol_Rpb1_6"/>
</dbReference>
<dbReference type="InterPro" id="IPR038593">
    <property type="entry name" value="RNA_pol_Rpb1_7_sf"/>
</dbReference>
<dbReference type="Pfam" id="PF04983">
    <property type="entry name" value="RNA_pol_Rpb1_3"/>
    <property type="match status" value="1"/>
</dbReference>
<dbReference type="GO" id="GO:0006351">
    <property type="term" value="P:DNA-templated transcription"/>
    <property type="evidence" value="ECO:0007669"/>
    <property type="project" value="InterPro"/>
</dbReference>
<dbReference type="EC" id="2.7.7.6" evidence="1"/>
<organism evidence="8">
    <name type="scientific">viral metagenome</name>
    <dbReference type="NCBI Taxonomy" id="1070528"/>
    <lineage>
        <taxon>unclassified sequences</taxon>
        <taxon>metagenomes</taxon>
        <taxon>organismal metagenomes</taxon>
    </lineage>
</organism>
<dbReference type="InterPro" id="IPR045867">
    <property type="entry name" value="DNA-dir_RpoC_beta_prime"/>
</dbReference>
<dbReference type="PANTHER" id="PTHR19376">
    <property type="entry name" value="DNA-DIRECTED RNA POLYMERASE"/>
    <property type="match status" value="1"/>
</dbReference>
<keyword evidence="4" id="KW-0548">Nucleotidyltransferase</keyword>
<evidence type="ECO:0000256" key="2">
    <source>
        <dbReference type="ARBA" id="ARBA00022478"/>
    </source>
</evidence>
<dbReference type="GO" id="GO:0016539">
    <property type="term" value="P:intein-mediated protein splicing"/>
    <property type="evidence" value="ECO:0007669"/>
    <property type="project" value="InterPro"/>
</dbReference>
<comment type="catalytic activity">
    <reaction evidence="6">
        <text>RNA(n) + a ribonucleoside 5'-triphosphate = RNA(n+1) + diphosphate</text>
        <dbReference type="Rhea" id="RHEA:21248"/>
        <dbReference type="Rhea" id="RHEA-COMP:14527"/>
        <dbReference type="Rhea" id="RHEA-COMP:17342"/>
        <dbReference type="ChEBI" id="CHEBI:33019"/>
        <dbReference type="ChEBI" id="CHEBI:61557"/>
        <dbReference type="ChEBI" id="CHEBI:140395"/>
        <dbReference type="EC" id="2.7.7.6"/>
    </reaction>
</comment>
<keyword evidence="3" id="KW-0808">Transferase</keyword>